<protein>
    <recommendedName>
        <fullName evidence="3 10">4-diphosphocytidyl-2-C-methyl-D-erythritol kinase</fullName>
        <shortName evidence="10">CMK</shortName>
        <ecNumber evidence="2 10">2.7.1.148</ecNumber>
    </recommendedName>
    <alternativeName>
        <fullName evidence="9 10">4-(cytidine-5'-diphospho)-2-C-methyl-D-erythritol kinase</fullName>
    </alternativeName>
</protein>
<dbReference type="InterPro" id="IPR036554">
    <property type="entry name" value="GHMP_kinase_C_sf"/>
</dbReference>
<evidence type="ECO:0000259" key="11">
    <source>
        <dbReference type="Pfam" id="PF00288"/>
    </source>
</evidence>
<evidence type="ECO:0000256" key="8">
    <source>
        <dbReference type="ARBA" id="ARBA00023229"/>
    </source>
</evidence>
<comment type="catalytic activity">
    <reaction evidence="10">
        <text>4-CDP-2-C-methyl-D-erythritol + ATP = 4-CDP-2-C-methyl-D-erythritol 2-phosphate + ADP + H(+)</text>
        <dbReference type="Rhea" id="RHEA:18437"/>
        <dbReference type="ChEBI" id="CHEBI:15378"/>
        <dbReference type="ChEBI" id="CHEBI:30616"/>
        <dbReference type="ChEBI" id="CHEBI:57823"/>
        <dbReference type="ChEBI" id="CHEBI:57919"/>
        <dbReference type="ChEBI" id="CHEBI:456216"/>
        <dbReference type="EC" id="2.7.1.148"/>
    </reaction>
</comment>
<name>A0AB36IP08_HAEPA</name>
<feature type="domain" description="GHMP kinase N-terminal" evidence="11">
    <location>
        <begin position="84"/>
        <end position="162"/>
    </location>
</feature>
<evidence type="ECO:0000256" key="2">
    <source>
        <dbReference type="ARBA" id="ARBA00012052"/>
    </source>
</evidence>
<feature type="binding site" evidence="10">
    <location>
        <begin position="112"/>
        <end position="122"/>
    </location>
    <ligand>
        <name>ATP</name>
        <dbReference type="ChEBI" id="CHEBI:30616"/>
    </ligand>
</feature>
<reference evidence="13 14" key="1">
    <citation type="submission" date="2016-11" db="EMBL/GenBank/DDBJ databases">
        <title>Simultaneous identification of Haemophilus influenzae and Haemophilus haemolyticus using TaqMan real-time PCR.</title>
        <authorList>
            <person name="Price E.P."/>
            <person name="Sarovich D.S."/>
            <person name="Harris T.M."/>
            <person name="Spargo J.C."/>
            <person name="Nosworthy E."/>
            <person name="Beissbarth J."/>
            <person name="Chang A.B."/>
            <person name="Smith-Vaughan H.C."/>
        </authorList>
    </citation>
    <scope>NUCLEOTIDE SEQUENCE [LARGE SCALE GENOMIC DNA]</scope>
    <source>
        <strain evidence="13 14">60884 B Hi-2</strain>
    </source>
</reference>
<feature type="active site" evidence="10">
    <location>
        <position position="154"/>
    </location>
</feature>
<keyword evidence="7 10" id="KW-0067">ATP-binding</keyword>
<dbReference type="AlphaFoldDB" id="A0AB36IP08"/>
<dbReference type="PANTHER" id="PTHR43527:SF2">
    <property type="entry name" value="4-DIPHOSPHOCYTIDYL-2-C-METHYL-D-ERYTHRITOL KINASE, CHLOROPLASTIC"/>
    <property type="match status" value="1"/>
</dbReference>
<dbReference type="PIRSF" id="PIRSF010376">
    <property type="entry name" value="IspE"/>
    <property type="match status" value="1"/>
</dbReference>
<dbReference type="SUPFAM" id="SSF54211">
    <property type="entry name" value="Ribosomal protein S5 domain 2-like"/>
    <property type="match status" value="1"/>
</dbReference>
<feature type="active site" evidence="10">
    <location>
        <position position="29"/>
    </location>
</feature>
<keyword evidence="6 10" id="KW-0418">Kinase</keyword>
<comment type="function">
    <text evidence="10">Catalyzes the phosphorylation of the position 2 hydroxy group of 4-diphosphocytidyl-2C-methyl-D-erythritol.</text>
</comment>
<comment type="similarity">
    <text evidence="1 10">Belongs to the GHMP kinase family. IspE subfamily.</text>
</comment>
<dbReference type="NCBIfam" id="TIGR00154">
    <property type="entry name" value="ispE"/>
    <property type="match status" value="1"/>
</dbReference>
<evidence type="ECO:0000256" key="7">
    <source>
        <dbReference type="ARBA" id="ARBA00022840"/>
    </source>
</evidence>
<dbReference type="Gene3D" id="3.30.70.890">
    <property type="entry name" value="GHMP kinase, C-terminal domain"/>
    <property type="match status" value="1"/>
</dbReference>
<evidence type="ECO:0000313" key="14">
    <source>
        <dbReference type="Proteomes" id="UP000242412"/>
    </source>
</evidence>
<evidence type="ECO:0000256" key="9">
    <source>
        <dbReference type="ARBA" id="ARBA00032554"/>
    </source>
</evidence>
<proteinExistence type="inferred from homology"/>
<dbReference type="GO" id="GO:0005524">
    <property type="term" value="F:ATP binding"/>
    <property type="evidence" value="ECO:0007669"/>
    <property type="project" value="UniProtKB-UniRule"/>
</dbReference>
<dbReference type="SUPFAM" id="SSF55060">
    <property type="entry name" value="GHMP Kinase, C-terminal domain"/>
    <property type="match status" value="1"/>
</dbReference>
<feature type="domain" description="GHMP kinase C-terminal" evidence="12">
    <location>
        <begin position="211"/>
        <end position="273"/>
    </location>
</feature>
<dbReference type="HAMAP" id="MF_00061">
    <property type="entry name" value="IspE"/>
    <property type="match status" value="1"/>
</dbReference>
<evidence type="ECO:0000256" key="6">
    <source>
        <dbReference type="ARBA" id="ARBA00022777"/>
    </source>
</evidence>
<accession>A0AB36IP08</accession>
<dbReference type="GO" id="GO:0019288">
    <property type="term" value="P:isopentenyl diphosphate biosynthetic process, methylerythritol 4-phosphate pathway"/>
    <property type="evidence" value="ECO:0007669"/>
    <property type="project" value="UniProtKB-UniRule"/>
</dbReference>
<dbReference type="InterPro" id="IPR014721">
    <property type="entry name" value="Ribsml_uS5_D2-typ_fold_subgr"/>
</dbReference>
<evidence type="ECO:0000256" key="3">
    <source>
        <dbReference type="ARBA" id="ARBA00017473"/>
    </source>
</evidence>
<comment type="pathway">
    <text evidence="10">Isoprenoid biosynthesis; isopentenyl diphosphate biosynthesis via DXP pathway; isopentenyl diphosphate from 1-deoxy-D-xylulose 5-phosphate: step 3/6.</text>
</comment>
<evidence type="ECO:0000313" key="13">
    <source>
        <dbReference type="EMBL" id="OLV27580.1"/>
    </source>
</evidence>
<dbReference type="InterPro" id="IPR013750">
    <property type="entry name" value="GHMP_kinase_C_dom"/>
</dbReference>
<dbReference type="FunFam" id="3.30.230.10:FF:000022">
    <property type="entry name" value="4-diphosphocytidyl-2-C-methyl-D-erythritol kinase"/>
    <property type="match status" value="1"/>
</dbReference>
<gene>
    <name evidence="10" type="primary">ispE</name>
    <name evidence="13" type="ORF">BSO15_03295</name>
</gene>
<organism evidence="13 14">
    <name type="scientific">Haemophilus parainfluenzae</name>
    <dbReference type="NCBI Taxonomy" id="729"/>
    <lineage>
        <taxon>Bacteria</taxon>
        <taxon>Pseudomonadati</taxon>
        <taxon>Pseudomonadota</taxon>
        <taxon>Gammaproteobacteria</taxon>
        <taxon>Pasteurellales</taxon>
        <taxon>Pasteurellaceae</taxon>
        <taxon>Haemophilus</taxon>
    </lineage>
</organism>
<dbReference type="Gene3D" id="3.30.230.10">
    <property type="match status" value="1"/>
</dbReference>
<evidence type="ECO:0000256" key="1">
    <source>
        <dbReference type="ARBA" id="ARBA00009684"/>
    </source>
</evidence>
<dbReference type="Proteomes" id="UP000242412">
    <property type="component" value="Unassembled WGS sequence"/>
</dbReference>
<dbReference type="InterPro" id="IPR006204">
    <property type="entry name" value="GHMP_kinase_N_dom"/>
</dbReference>
<comment type="caution">
    <text evidence="13">The sequence shown here is derived from an EMBL/GenBank/DDBJ whole genome shotgun (WGS) entry which is preliminary data.</text>
</comment>
<evidence type="ECO:0000259" key="12">
    <source>
        <dbReference type="Pfam" id="PF08544"/>
    </source>
</evidence>
<keyword evidence="5 10" id="KW-0547">Nucleotide-binding</keyword>
<dbReference type="Pfam" id="PF08544">
    <property type="entry name" value="GHMP_kinases_C"/>
    <property type="match status" value="1"/>
</dbReference>
<dbReference type="Pfam" id="PF00288">
    <property type="entry name" value="GHMP_kinases_N"/>
    <property type="match status" value="1"/>
</dbReference>
<dbReference type="PANTHER" id="PTHR43527">
    <property type="entry name" value="4-DIPHOSPHOCYTIDYL-2-C-METHYL-D-ERYTHRITOL KINASE, CHLOROPLASTIC"/>
    <property type="match status" value="1"/>
</dbReference>
<sequence length="311" mass="34305">MGVLMKTHHFSTALSTSLGKPNRFPSPAKLNLFLYINGKLPNGYHELQTLFQFLDFGDWLTIDIRQDRQIHITPEIPGLPLEQNLIYRAATLLQEKTGCTLGATIHLDKILPMGGGIGGGSSNAATTLLALNYLWQTHLSIDELAELGLKLGADVPIFVHGQAAFAEGVGEKIQYCEPQEKYYVVLKPETAISTAVVFSAPDLPRNTEKSSLAELLNQPFANDCEKVVRTQYPEVEKALLWLLQYAPARLTGTGACVFAEFDDEKSAQAVFQQKPKEFFGFVAKGLNVSPLHAMLKQLSTNQSIYTQPEVI</sequence>
<dbReference type="GO" id="GO:0050515">
    <property type="term" value="F:4-(cytidine 5'-diphospho)-2-C-methyl-D-erythritol kinase activity"/>
    <property type="evidence" value="ECO:0007669"/>
    <property type="project" value="UniProtKB-UniRule"/>
</dbReference>
<dbReference type="EMBL" id="MPJJ01000006">
    <property type="protein sequence ID" value="OLV27580.1"/>
    <property type="molecule type" value="Genomic_DNA"/>
</dbReference>
<evidence type="ECO:0000256" key="5">
    <source>
        <dbReference type="ARBA" id="ARBA00022741"/>
    </source>
</evidence>
<evidence type="ECO:0000256" key="4">
    <source>
        <dbReference type="ARBA" id="ARBA00022679"/>
    </source>
</evidence>
<dbReference type="InterPro" id="IPR020568">
    <property type="entry name" value="Ribosomal_Su5_D2-typ_SF"/>
</dbReference>
<keyword evidence="4 10" id="KW-0808">Transferase</keyword>
<evidence type="ECO:0000256" key="10">
    <source>
        <dbReference type="HAMAP-Rule" id="MF_00061"/>
    </source>
</evidence>
<dbReference type="GO" id="GO:0016114">
    <property type="term" value="P:terpenoid biosynthetic process"/>
    <property type="evidence" value="ECO:0007669"/>
    <property type="project" value="UniProtKB-UniRule"/>
</dbReference>
<dbReference type="EC" id="2.7.1.148" evidence="2 10"/>
<keyword evidence="8 10" id="KW-0414">Isoprene biosynthesis</keyword>
<dbReference type="InterPro" id="IPR004424">
    <property type="entry name" value="IspE"/>
</dbReference>